<name>A0A655W5K8_VIBCL</name>
<accession>A0A655W5K8</accession>
<gene>
    <name evidence="1" type="ORF">ERS013201_01086</name>
</gene>
<dbReference type="Proteomes" id="UP000046067">
    <property type="component" value="Unassembled WGS sequence"/>
</dbReference>
<evidence type="ECO:0000313" key="2">
    <source>
        <dbReference type="Proteomes" id="UP000046067"/>
    </source>
</evidence>
<reference evidence="1 2" key="1">
    <citation type="submission" date="2015-07" db="EMBL/GenBank/DDBJ databases">
        <authorList>
            <consortium name="Pathogen Informatics"/>
        </authorList>
    </citation>
    <scope>NUCLEOTIDE SEQUENCE [LARGE SCALE GENOMIC DNA]</scope>
    <source>
        <strain evidence="1 2">A325</strain>
    </source>
</reference>
<dbReference type="EMBL" id="CWQJ01000005">
    <property type="protein sequence ID" value="CSB83475.1"/>
    <property type="molecule type" value="Genomic_DNA"/>
</dbReference>
<protein>
    <submittedName>
        <fullName evidence="1">Uncharacterized protein</fullName>
    </submittedName>
</protein>
<evidence type="ECO:0000313" key="1">
    <source>
        <dbReference type="EMBL" id="CSB83475.1"/>
    </source>
</evidence>
<proteinExistence type="predicted"/>
<sequence length="105" mass="11355">MVLKHSSSSGAHSCSMFLTRRSTSLGKSSAIALPLVSMIPCCGQKPISLSALSFIATWVATSSESRLKHSPVTELAIGPSRTIEPKSSIRLMPSTSIRRMRPLWQ</sequence>
<organism evidence="1 2">
    <name type="scientific">Vibrio cholerae</name>
    <dbReference type="NCBI Taxonomy" id="666"/>
    <lineage>
        <taxon>Bacteria</taxon>
        <taxon>Pseudomonadati</taxon>
        <taxon>Pseudomonadota</taxon>
        <taxon>Gammaproteobacteria</taxon>
        <taxon>Vibrionales</taxon>
        <taxon>Vibrionaceae</taxon>
        <taxon>Vibrio</taxon>
    </lineage>
</organism>
<dbReference type="AlphaFoldDB" id="A0A655W5K8"/>